<feature type="transmembrane region" description="Helical" evidence="1">
    <location>
        <begin position="50"/>
        <end position="68"/>
    </location>
</feature>
<dbReference type="Proteomes" id="UP000663454">
    <property type="component" value="Chromosome"/>
</dbReference>
<feature type="transmembrane region" description="Helical" evidence="1">
    <location>
        <begin position="21"/>
        <end position="44"/>
    </location>
</feature>
<name>A0ABX7LZK5_TREMD</name>
<accession>A0ABX7LZK5</accession>
<sequence length="134" mass="15606">MKEYFHKLAAGYKFLFLKACTFVLLLGVCLLFSFCIVYPLWLLATRYTQAYTAISLLLFLALLLFFIVKRSIKSYKAHPRRFLHSLIKKLILFGGLILFFIFIFAYHRILALSVLILSLVLYGFVAFGFSEDRI</sequence>
<evidence type="ECO:0000313" key="3">
    <source>
        <dbReference type="Proteomes" id="UP000663454"/>
    </source>
</evidence>
<keyword evidence="1" id="KW-0472">Membrane</keyword>
<gene>
    <name evidence="2" type="ORF">DWB79_06840</name>
</gene>
<feature type="transmembrane region" description="Helical" evidence="1">
    <location>
        <begin position="89"/>
        <end position="106"/>
    </location>
</feature>
<evidence type="ECO:0000313" key="2">
    <source>
        <dbReference type="EMBL" id="QSH97465.1"/>
    </source>
</evidence>
<reference evidence="2 3" key="1">
    <citation type="submission" date="2018-08" db="EMBL/GenBank/DDBJ databases">
        <authorList>
            <person name="Clegg S.R."/>
            <person name="Carter S.D."/>
            <person name="Radford A.D."/>
            <person name="Darby A."/>
            <person name="Hall N."/>
            <person name="Birtles R."/>
            <person name="Evans N.J."/>
        </authorList>
    </citation>
    <scope>NUCLEOTIDE SEQUENCE [LARGE SCALE GENOMIC DNA]</scope>
    <source>
        <strain evidence="2 3">ATCC 700293</strain>
    </source>
</reference>
<evidence type="ECO:0000256" key="1">
    <source>
        <dbReference type="SAM" id="Phobius"/>
    </source>
</evidence>
<keyword evidence="3" id="KW-1185">Reference proteome</keyword>
<proteinExistence type="predicted"/>
<protein>
    <submittedName>
        <fullName evidence="2">Uncharacterized protein</fullName>
    </submittedName>
</protein>
<feature type="transmembrane region" description="Helical" evidence="1">
    <location>
        <begin position="112"/>
        <end position="129"/>
    </location>
</feature>
<keyword evidence="1" id="KW-1133">Transmembrane helix</keyword>
<organism evidence="2 3">
    <name type="scientific">Treponema medium</name>
    <dbReference type="NCBI Taxonomy" id="58231"/>
    <lineage>
        <taxon>Bacteria</taxon>
        <taxon>Pseudomonadati</taxon>
        <taxon>Spirochaetota</taxon>
        <taxon>Spirochaetia</taxon>
        <taxon>Spirochaetales</taxon>
        <taxon>Treponemataceae</taxon>
        <taxon>Treponema</taxon>
    </lineage>
</organism>
<dbReference type="EMBL" id="CP031393">
    <property type="protein sequence ID" value="QSH97465.1"/>
    <property type="molecule type" value="Genomic_DNA"/>
</dbReference>
<keyword evidence="1" id="KW-0812">Transmembrane</keyword>